<evidence type="ECO:0000256" key="9">
    <source>
        <dbReference type="ARBA" id="ARBA00023273"/>
    </source>
</evidence>
<evidence type="ECO:0000256" key="7">
    <source>
        <dbReference type="ARBA" id="ARBA00023054"/>
    </source>
</evidence>
<keyword evidence="9" id="KW-0966">Cell projection</keyword>
<dbReference type="PROSITE" id="PS50002">
    <property type="entry name" value="SH3"/>
    <property type="match status" value="1"/>
</dbReference>
<sequence>LYDYDAQKPDELSFQENSVIYVLCKNEDGWYEGVIDGVTGLFPGNYVDACM</sequence>
<evidence type="ECO:0000313" key="12">
    <source>
        <dbReference type="Proteomes" id="UP000887566"/>
    </source>
</evidence>
<evidence type="ECO:0000256" key="2">
    <source>
        <dbReference type="ARBA" id="ARBA00004510"/>
    </source>
</evidence>
<evidence type="ECO:0000256" key="3">
    <source>
        <dbReference type="ARBA" id="ARBA00010020"/>
    </source>
</evidence>
<comment type="subcellular location">
    <subcellularLocation>
        <location evidence="2">Cell projection</location>
        <location evidence="2">Lamellipodium</location>
    </subcellularLocation>
    <subcellularLocation>
        <location evidence="1">Cytoplasm</location>
        <location evidence="1">Cytoskeleton</location>
    </subcellularLocation>
</comment>
<evidence type="ECO:0000256" key="1">
    <source>
        <dbReference type="ARBA" id="ARBA00004245"/>
    </source>
</evidence>
<comment type="similarity">
    <text evidence="3">Belongs to the ABI family.</text>
</comment>
<keyword evidence="7" id="KW-0175">Coiled coil</keyword>
<dbReference type="PRINTS" id="PR00452">
    <property type="entry name" value="SH3DOMAIN"/>
</dbReference>
<organism evidence="12 13">
    <name type="scientific">Plectus sambesii</name>
    <dbReference type="NCBI Taxonomy" id="2011161"/>
    <lineage>
        <taxon>Eukaryota</taxon>
        <taxon>Metazoa</taxon>
        <taxon>Ecdysozoa</taxon>
        <taxon>Nematoda</taxon>
        <taxon>Chromadorea</taxon>
        <taxon>Plectida</taxon>
        <taxon>Plectina</taxon>
        <taxon>Plectoidea</taxon>
        <taxon>Plectidae</taxon>
        <taxon>Plectus</taxon>
    </lineage>
</organism>
<evidence type="ECO:0000256" key="5">
    <source>
        <dbReference type="ARBA" id="ARBA00022490"/>
    </source>
</evidence>
<dbReference type="SMART" id="SM00326">
    <property type="entry name" value="SH3"/>
    <property type="match status" value="1"/>
</dbReference>
<dbReference type="PANTHER" id="PTHR14167:SF120">
    <property type="entry name" value="AER140CP"/>
    <property type="match status" value="1"/>
</dbReference>
<dbReference type="FunFam" id="2.30.30.40:FF:000002">
    <property type="entry name" value="abl interactor 1 isoform X1"/>
    <property type="match status" value="1"/>
</dbReference>
<evidence type="ECO:0000256" key="6">
    <source>
        <dbReference type="ARBA" id="ARBA00022553"/>
    </source>
</evidence>
<evidence type="ECO:0000259" key="11">
    <source>
        <dbReference type="PROSITE" id="PS50002"/>
    </source>
</evidence>
<keyword evidence="5" id="KW-0963">Cytoplasm</keyword>
<proteinExistence type="inferred from homology"/>
<evidence type="ECO:0000313" key="13">
    <source>
        <dbReference type="WBParaSite" id="PSAMB.scaffold483size49677.g6274.t1"/>
    </source>
</evidence>
<accession>A0A914WNL7</accession>
<keyword evidence="6" id="KW-0597">Phosphoprotein</keyword>
<keyword evidence="12" id="KW-1185">Reference proteome</keyword>
<dbReference type="Gene3D" id="2.30.30.40">
    <property type="entry name" value="SH3 Domains"/>
    <property type="match status" value="1"/>
</dbReference>
<dbReference type="AlphaFoldDB" id="A0A914WNL7"/>
<dbReference type="Proteomes" id="UP000887566">
    <property type="component" value="Unplaced"/>
</dbReference>
<name>A0A914WNL7_9BILA</name>
<dbReference type="InterPro" id="IPR050384">
    <property type="entry name" value="Endophilin_SH3RF"/>
</dbReference>
<dbReference type="PANTHER" id="PTHR14167">
    <property type="entry name" value="SH3 DOMAIN-CONTAINING"/>
    <property type="match status" value="1"/>
</dbReference>
<evidence type="ECO:0000256" key="8">
    <source>
        <dbReference type="ARBA" id="ARBA00023212"/>
    </source>
</evidence>
<dbReference type="GO" id="GO:0030027">
    <property type="term" value="C:lamellipodium"/>
    <property type="evidence" value="ECO:0007669"/>
    <property type="project" value="UniProtKB-SubCell"/>
</dbReference>
<reference evidence="13" key="1">
    <citation type="submission" date="2022-11" db="UniProtKB">
        <authorList>
            <consortium name="WormBaseParasite"/>
        </authorList>
    </citation>
    <scope>IDENTIFICATION</scope>
</reference>
<protein>
    <submittedName>
        <fullName evidence="13">SH3 domain-containing protein</fullName>
    </submittedName>
</protein>
<feature type="domain" description="SH3" evidence="11">
    <location>
        <begin position="1"/>
        <end position="51"/>
    </location>
</feature>
<dbReference type="InterPro" id="IPR036028">
    <property type="entry name" value="SH3-like_dom_sf"/>
</dbReference>
<keyword evidence="4 10" id="KW-0728">SH3 domain</keyword>
<keyword evidence="8" id="KW-0206">Cytoskeleton</keyword>
<evidence type="ECO:0000256" key="10">
    <source>
        <dbReference type="PROSITE-ProRule" id="PRU00192"/>
    </source>
</evidence>
<evidence type="ECO:0000256" key="4">
    <source>
        <dbReference type="ARBA" id="ARBA00022443"/>
    </source>
</evidence>
<dbReference type="Pfam" id="PF14604">
    <property type="entry name" value="SH3_9"/>
    <property type="match status" value="1"/>
</dbReference>
<dbReference type="InterPro" id="IPR001452">
    <property type="entry name" value="SH3_domain"/>
</dbReference>
<dbReference type="WBParaSite" id="PSAMB.scaffold483size49677.g6274.t1">
    <property type="protein sequence ID" value="PSAMB.scaffold483size49677.g6274.t1"/>
    <property type="gene ID" value="PSAMB.scaffold483size49677.g6274"/>
</dbReference>
<dbReference type="SUPFAM" id="SSF50044">
    <property type="entry name" value="SH3-domain"/>
    <property type="match status" value="1"/>
</dbReference>
<dbReference type="GO" id="GO:0005856">
    <property type="term" value="C:cytoskeleton"/>
    <property type="evidence" value="ECO:0007669"/>
    <property type="project" value="UniProtKB-SubCell"/>
</dbReference>